<proteinExistence type="predicted"/>
<protein>
    <submittedName>
        <fullName evidence="1">Uncharacterized protein</fullName>
    </submittedName>
</protein>
<gene>
    <name evidence="1" type="ORF">PG993_011565</name>
</gene>
<dbReference type="EMBL" id="JAQQWK010000011">
    <property type="protein sequence ID" value="KAK8023499.1"/>
    <property type="molecule type" value="Genomic_DNA"/>
</dbReference>
<sequence>MLSVSDILALAPAIAHLLRHLSKKAGKPLLRLMGSGNYESEEAEEIDKVAIRDYVGRMAQTWLGLPGITVRIPMRTLPDIQLIRVDN</sequence>
<organism evidence="1 2">
    <name type="scientific">Apiospora rasikravindrae</name>
    <dbReference type="NCBI Taxonomy" id="990691"/>
    <lineage>
        <taxon>Eukaryota</taxon>
        <taxon>Fungi</taxon>
        <taxon>Dikarya</taxon>
        <taxon>Ascomycota</taxon>
        <taxon>Pezizomycotina</taxon>
        <taxon>Sordariomycetes</taxon>
        <taxon>Xylariomycetidae</taxon>
        <taxon>Amphisphaeriales</taxon>
        <taxon>Apiosporaceae</taxon>
        <taxon>Apiospora</taxon>
    </lineage>
</organism>
<comment type="caution">
    <text evidence="1">The sequence shown here is derived from an EMBL/GenBank/DDBJ whole genome shotgun (WGS) entry which is preliminary data.</text>
</comment>
<evidence type="ECO:0000313" key="1">
    <source>
        <dbReference type="EMBL" id="KAK8023499.1"/>
    </source>
</evidence>
<accession>A0ABR1RZZ5</accession>
<keyword evidence="2" id="KW-1185">Reference proteome</keyword>
<dbReference type="Proteomes" id="UP001444661">
    <property type="component" value="Unassembled WGS sequence"/>
</dbReference>
<name>A0ABR1RZZ5_9PEZI</name>
<reference evidence="1 2" key="1">
    <citation type="submission" date="2023-01" db="EMBL/GenBank/DDBJ databases">
        <title>Analysis of 21 Apiospora genomes using comparative genomics revels a genus with tremendous synthesis potential of carbohydrate active enzymes and secondary metabolites.</title>
        <authorList>
            <person name="Sorensen T."/>
        </authorList>
    </citation>
    <scope>NUCLEOTIDE SEQUENCE [LARGE SCALE GENOMIC DNA]</scope>
    <source>
        <strain evidence="1 2">CBS 33761</strain>
    </source>
</reference>
<evidence type="ECO:0000313" key="2">
    <source>
        <dbReference type="Proteomes" id="UP001444661"/>
    </source>
</evidence>